<reference evidence="2 3" key="1">
    <citation type="journal article" date="2020" name="Microbes Environ.">
        <title>Synthetic bacterial community of duckweed: a simple and stable system to study plant-microbe interactions.</title>
        <authorList>
            <person name="Ishizawa H."/>
            <person name="Tada M."/>
            <person name="Kuroda M."/>
            <person name="Inoue D."/>
            <person name="Futamata H."/>
            <person name="Ike M."/>
        </authorList>
    </citation>
    <scope>NUCLEOTIDE SEQUENCE [LARGE SCALE GENOMIC DNA]</scope>
    <source>
        <strain evidence="2 3">DW100</strain>
    </source>
</reference>
<keyword evidence="3" id="KW-1185">Reference proteome</keyword>
<dbReference type="EMBL" id="AP029022">
    <property type="protein sequence ID" value="BEV03759.1"/>
    <property type="molecule type" value="Genomic_DNA"/>
</dbReference>
<evidence type="ECO:0000313" key="2">
    <source>
        <dbReference type="EMBL" id="BEV03759.1"/>
    </source>
</evidence>
<gene>
    <name evidence="2" type="ORF">CRDW_11330</name>
</gene>
<dbReference type="Proteomes" id="UP001380186">
    <property type="component" value="Chromosome"/>
</dbReference>
<protein>
    <submittedName>
        <fullName evidence="2">Uncharacterized protein</fullName>
    </submittedName>
</protein>
<evidence type="ECO:0000313" key="3">
    <source>
        <dbReference type="Proteomes" id="UP001380186"/>
    </source>
</evidence>
<proteinExistence type="predicted"/>
<name>A0ABM8K7S4_9FLAO</name>
<keyword evidence="1" id="KW-0732">Signal</keyword>
<feature type="signal peptide" evidence="1">
    <location>
        <begin position="1"/>
        <end position="25"/>
    </location>
</feature>
<accession>A0ABM8K7S4</accession>
<evidence type="ECO:0000256" key="1">
    <source>
        <dbReference type="SAM" id="SignalP"/>
    </source>
</evidence>
<organism evidence="2 3">
    <name type="scientific">Chryseobacterium gambrini</name>
    <dbReference type="NCBI Taxonomy" id="373672"/>
    <lineage>
        <taxon>Bacteria</taxon>
        <taxon>Pseudomonadati</taxon>
        <taxon>Bacteroidota</taxon>
        <taxon>Flavobacteriia</taxon>
        <taxon>Flavobacteriales</taxon>
        <taxon>Weeksellaceae</taxon>
        <taxon>Chryseobacterium group</taxon>
        <taxon>Chryseobacterium</taxon>
    </lineage>
</organism>
<dbReference type="RefSeq" id="WP_338614596.1">
    <property type="nucleotide sequence ID" value="NZ_AP029022.1"/>
</dbReference>
<sequence length="663" mass="71723">MKIFKNQTAGIALGLIASPFFLMNAQVGLNTSNPSATLDVVSKGNTSATKALEINNSTGTELVTVRDNGQVGINQASPATDALLELNSSSKALLLTRVITADNISSPENGMMVYDITMKCVRGFENNSWSGCLSAIGGGTTDNPVFGRTGSCGNVFNDIKSFGHSSFTNRPFYTNNRYADYFISAAGKFYTNTGYFIDEDYYPEAVSTMTDRYSNPYSSTVPVNKINSLYPDTIWKDFSDTNIDESRIGSVVTLISEDGKIVVFNSMRNVGTSSSDQFTMIMGPNAVNTAVVNQTQMNSNATAFPLYEIKAYSAVGTQVPSNWGWFTTFEQYNNPDGRYALNIAYNKTDGLFYTWGGLSTWNGSFFAQTATPTNVKTLLRNAAGTLTDNMTPLPATILNGVLSSLGTTIKEYTHKYPTVAGYYYTNANGVPGTGNVYYHFVFITADGRFVALNPHTGFYFLESLPNGAKAVSLFADYGENAMVLGDDGKVYKVDIYNKIAASAGDTSLAFTVANTNAGTNALSFKQIARTDSGYFFGVVDSGEIYVVRHGTYAGTDISATAPTNLTTLQSLPLVDFIYTYGYGNANYVPTNAITASSFSSANIIVNLKDNVSTAVLYPVQSQTTVKPLSGTTTNYLGIDGIFYRYNQPFSPSKPAVMYRCDTF</sequence>
<feature type="chain" id="PRO_5046058571" evidence="1">
    <location>
        <begin position="26"/>
        <end position="663"/>
    </location>
</feature>